<dbReference type="PANTHER" id="PTHR45786">
    <property type="entry name" value="DNA BINDING PROTEIN-LIKE"/>
    <property type="match status" value="1"/>
</dbReference>
<evidence type="ECO:0000313" key="3">
    <source>
        <dbReference type="Proteomes" id="UP000198211"/>
    </source>
</evidence>
<protein>
    <submittedName>
        <fullName evidence="2">Helitron helicase</fullName>
    </submittedName>
</protein>
<keyword evidence="2" id="KW-0347">Helicase</keyword>
<name>A0A225V7Q9_9STRA</name>
<dbReference type="EMBL" id="NBNE01006927">
    <property type="protein sequence ID" value="OWZ01342.1"/>
    <property type="molecule type" value="Genomic_DNA"/>
</dbReference>
<feature type="domain" description="Helitron helicase-like" evidence="1">
    <location>
        <begin position="279"/>
        <end position="337"/>
    </location>
</feature>
<gene>
    <name evidence="2" type="ORF">PHMEG_00027293</name>
</gene>
<dbReference type="AlphaFoldDB" id="A0A225V7Q9"/>
<organism evidence="2 3">
    <name type="scientific">Phytophthora megakarya</name>
    <dbReference type="NCBI Taxonomy" id="4795"/>
    <lineage>
        <taxon>Eukaryota</taxon>
        <taxon>Sar</taxon>
        <taxon>Stramenopiles</taxon>
        <taxon>Oomycota</taxon>
        <taxon>Peronosporomycetes</taxon>
        <taxon>Peronosporales</taxon>
        <taxon>Peronosporaceae</taxon>
        <taxon>Phytophthora</taxon>
    </lineage>
</organism>
<keyword evidence="3" id="KW-1185">Reference proteome</keyword>
<dbReference type="PANTHER" id="PTHR45786:SF74">
    <property type="entry name" value="ATP-DEPENDENT DNA HELICASE"/>
    <property type="match status" value="1"/>
</dbReference>
<comment type="caution">
    <text evidence="2">The sequence shown here is derived from an EMBL/GenBank/DDBJ whole genome shotgun (WGS) entry which is preliminary data.</text>
</comment>
<dbReference type="GO" id="GO:0004386">
    <property type="term" value="F:helicase activity"/>
    <property type="evidence" value="ECO:0007669"/>
    <property type="project" value="UniProtKB-KW"/>
</dbReference>
<dbReference type="Pfam" id="PF14214">
    <property type="entry name" value="Helitron_like_N"/>
    <property type="match status" value="1"/>
</dbReference>
<evidence type="ECO:0000313" key="2">
    <source>
        <dbReference type="EMBL" id="OWZ01342.1"/>
    </source>
</evidence>
<sequence length="338" mass="38389">MNVTRKPNAFGAGHVSIRKDYRTTNTLTPQSFLEVVITFPGTRTISRNTRESAHFGMHGSFLMKPTDAAVEIDCVPTARCPIELRRFYQNPGFKQLIRANKISSFTSMGSSRFRPLNVDESITQSRSGCEGMCAAAWDLYYLLPTQVYINDPDMQARVASRMGMTDGLGKDILETIDQVMTTHNPYSQQFMNARNLLIESAGPEYQAAVEKFACRDRAGEARPEDNPELRLHEFLPEDENFKLRLHVARNSNPGWTLDLPYAVTSDNPNIGSISLREYESYLPHDRADSDSLILKAGRLTQQYCVDQWAKCEQSRLRYIEKNQLLYRLETLQGLTDAL</sequence>
<dbReference type="InterPro" id="IPR025476">
    <property type="entry name" value="Helitron_helicase-like"/>
</dbReference>
<keyword evidence="2" id="KW-0378">Hydrolase</keyword>
<proteinExistence type="predicted"/>
<evidence type="ECO:0000259" key="1">
    <source>
        <dbReference type="Pfam" id="PF14214"/>
    </source>
</evidence>
<reference evidence="3" key="1">
    <citation type="submission" date="2017-03" db="EMBL/GenBank/DDBJ databases">
        <title>Phytopthora megakarya and P. palmivora, two closely related causual agents of cacao black pod achieved similar genome size and gene model numbers by different mechanisms.</title>
        <authorList>
            <person name="Ali S."/>
            <person name="Shao J."/>
            <person name="Larry D.J."/>
            <person name="Kronmiller B."/>
            <person name="Shen D."/>
            <person name="Strem M.D."/>
            <person name="Melnick R.L."/>
            <person name="Guiltinan M.J."/>
            <person name="Tyler B.M."/>
            <person name="Meinhardt L.W."/>
            <person name="Bailey B.A."/>
        </authorList>
    </citation>
    <scope>NUCLEOTIDE SEQUENCE [LARGE SCALE GENOMIC DNA]</scope>
    <source>
        <strain evidence="3">zdho120</strain>
    </source>
</reference>
<accession>A0A225V7Q9</accession>
<keyword evidence="2" id="KW-0067">ATP-binding</keyword>
<dbReference type="OrthoDB" id="120387at2759"/>
<keyword evidence="2" id="KW-0547">Nucleotide-binding</keyword>
<dbReference type="Proteomes" id="UP000198211">
    <property type="component" value="Unassembled WGS sequence"/>
</dbReference>